<gene>
    <name evidence="1" type="ORF">VXJ25_09570</name>
</gene>
<sequence length="84" mass="9728">MPTLARFYGIVIRMYFLGSEHNPPHVHAIYGEDTAAIDIRTGELIDGNLPTRAADMVREWIGMHRSELLEMWETQEFKKLDPLD</sequence>
<evidence type="ECO:0000313" key="2">
    <source>
        <dbReference type="Proteomes" id="UP001332931"/>
    </source>
</evidence>
<dbReference type="RefSeq" id="WP_330958993.1">
    <property type="nucleotide sequence ID" value="NZ_JAZGJQ010000017.1"/>
</dbReference>
<organism evidence="1 2">
    <name type="scientific">Olsenella absiana</name>
    <dbReference type="NCBI Taxonomy" id="3115222"/>
    <lineage>
        <taxon>Bacteria</taxon>
        <taxon>Bacillati</taxon>
        <taxon>Actinomycetota</taxon>
        <taxon>Coriobacteriia</taxon>
        <taxon>Coriobacteriales</taxon>
        <taxon>Atopobiaceae</taxon>
        <taxon>Olsenella</taxon>
    </lineage>
</organism>
<dbReference type="EMBL" id="JAZGJQ010000017">
    <property type="protein sequence ID" value="MEE6148225.1"/>
    <property type="molecule type" value="Genomic_DNA"/>
</dbReference>
<dbReference type="InterPro" id="IPR025427">
    <property type="entry name" value="DUF4160"/>
</dbReference>
<comment type="caution">
    <text evidence="1">The sequence shown here is derived from an EMBL/GenBank/DDBJ whole genome shotgun (WGS) entry which is preliminary data.</text>
</comment>
<dbReference type="Proteomes" id="UP001332931">
    <property type="component" value="Unassembled WGS sequence"/>
</dbReference>
<evidence type="ECO:0000313" key="1">
    <source>
        <dbReference type="EMBL" id="MEE6148225.1"/>
    </source>
</evidence>
<keyword evidence="2" id="KW-1185">Reference proteome</keyword>
<proteinExistence type="predicted"/>
<reference evidence="1 2" key="1">
    <citation type="submission" date="2024-01" db="EMBL/GenBank/DDBJ databases">
        <title>Description of Olsenella sp. nov., isolated from pig feces.</title>
        <authorList>
            <person name="Chang Y.-H."/>
        </authorList>
    </citation>
    <scope>NUCLEOTIDE SEQUENCE [LARGE SCALE GENOMIC DNA]</scope>
    <source>
        <strain evidence="1 2">YH-ols2223</strain>
    </source>
</reference>
<protein>
    <submittedName>
        <fullName evidence="1">DUF4160 domain-containing protein</fullName>
    </submittedName>
</protein>
<name>A0ABU7RCD3_9ACTN</name>
<dbReference type="Pfam" id="PF13711">
    <property type="entry name" value="DUF4160"/>
    <property type="match status" value="1"/>
</dbReference>
<accession>A0ABU7RCD3</accession>